<reference evidence="3" key="1">
    <citation type="journal article" date="2019" name="Int. J. Syst. Evol. Microbiol.">
        <title>The Global Catalogue of Microorganisms (GCM) 10K type strain sequencing project: providing services to taxonomists for standard genome sequencing and annotation.</title>
        <authorList>
            <consortium name="The Broad Institute Genomics Platform"/>
            <consortium name="The Broad Institute Genome Sequencing Center for Infectious Disease"/>
            <person name="Wu L."/>
            <person name="Ma J."/>
        </authorList>
    </citation>
    <scope>NUCLEOTIDE SEQUENCE [LARGE SCALE GENOMIC DNA]</scope>
    <source>
        <strain evidence="3">NBRC 101365</strain>
    </source>
</reference>
<keyword evidence="1" id="KW-0732">Signal</keyword>
<protein>
    <submittedName>
        <fullName evidence="2">Uncharacterized protein</fullName>
    </submittedName>
</protein>
<comment type="caution">
    <text evidence="2">The sequence shown here is derived from an EMBL/GenBank/DDBJ whole genome shotgun (WGS) entry which is preliminary data.</text>
</comment>
<keyword evidence="3" id="KW-1185">Reference proteome</keyword>
<feature type="signal peptide" evidence="1">
    <location>
        <begin position="1"/>
        <end position="22"/>
    </location>
</feature>
<gene>
    <name evidence="2" type="ORF">GCM10007874_52150</name>
</gene>
<evidence type="ECO:0000313" key="3">
    <source>
        <dbReference type="Proteomes" id="UP001156882"/>
    </source>
</evidence>
<feature type="chain" id="PRO_5045277420" evidence="1">
    <location>
        <begin position="23"/>
        <end position="109"/>
    </location>
</feature>
<name>A0ABQ6CPB8_9HYPH</name>
<accession>A0ABQ6CPB8</accession>
<dbReference type="RefSeq" id="WP_284315170.1">
    <property type="nucleotide sequence ID" value="NZ_BSPC01000058.1"/>
</dbReference>
<organism evidence="2 3">
    <name type="scientific">Labrys miyagiensis</name>
    <dbReference type="NCBI Taxonomy" id="346912"/>
    <lineage>
        <taxon>Bacteria</taxon>
        <taxon>Pseudomonadati</taxon>
        <taxon>Pseudomonadota</taxon>
        <taxon>Alphaproteobacteria</taxon>
        <taxon>Hyphomicrobiales</taxon>
        <taxon>Xanthobacteraceae</taxon>
        <taxon>Labrys</taxon>
    </lineage>
</organism>
<proteinExistence type="predicted"/>
<evidence type="ECO:0000313" key="2">
    <source>
        <dbReference type="EMBL" id="GLS22198.1"/>
    </source>
</evidence>
<sequence length="109" mass="12116">MTEFRTISLAFAGLLISTAAWAVDRPSPSDLPDLTKIRAEQGTQTFNNKALDSDPNDKDTVEYQGEFYTESGDIPKAHQNLARLKTLCPNGCEKREDLERALSKVAKSR</sequence>
<evidence type="ECO:0000256" key="1">
    <source>
        <dbReference type="SAM" id="SignalP"/>
    </source>
</evidence>
<dbReference type="EMBL" id="BSPC01000058">
    <property type="protein sequence ID" value="GLS22198.1"/>
    <property type="molecule type" value="Genomic_DNA"/>
</dbReference>
<dbReference type="Proteomes" id="UP001156882">
    <property type="component" value="Unassembled WGS sequence"/>
</dbReference>